<comment type="caution">
    <text evidence="3">The sequence shown here is derived from an EMBL/GenBank/DDBJ whole genome shotgun (WGS) entry which is preliminary data.</text>
</comment>
<protein>
    <submittedName>
        <fullName evidence="3">Mu transposase C-terminal domain-containing protein</fullName>
    </submittedName>
</protein>
<proteinExistence type="predicted"/>
<feature type="region of interest" description="Disordered" evidence="1">
    <location>
        <begin position="610"/>
        <end position="630"/>
    </location>
</feature>
<reference evidence="3 4" key="1">
    <citation type="submission" date="2024-01" db="EMBL/GenBank/DDBJ databases">
        <title>Seven novel Bacillus-like species.</title>
        <authorList>
            <person name="Liu G."/>
        </authorList>
    </citation>
    <scope>NUCLEOTIDE SEQUENCE [LARGE SCALE GENOMIC DNA]</scope>
    <source>
        <strain evidence="3 4">FJAT-51614</strain>
    </source>
</reference>
<organism evidence="3 4">
    <name type="scientific">Psychrobacillus mangrovi</name>
    <dbReference type="NCBI Taxonomy" id="3117745"/>
    <lineage>
        <taxon>Bacteria</taxon>
        <taxon>Bacillati</taxon>
        <taxon>Bacillota</taxon>
        <taxon>Bacilli</taxon>
        <taxon>Bacillales</taxon>
        <taxon>Bacillaceae</taxon>
        <taxon>Psychrobacillus</taxon>
    </lineage>
</organism>
<dbReference type="PANTHER" id="PTHR35004">
    <property type="entry name" value="TRANSPOSASE RV3428C-RELATED"/>
    <property type="match status" value="1"/>
</dbReference>
<dbReference type="InterPro" id="IPR012337">
    <property type="entry name" value="RNaseH-like_sf"/>
</dbReference>
<dbReference type="PANTHER" id="PTHR35004:SF7">
    <property type="entry name" value="INTEGRASE PROTEIN"/>
    <property type="match status" value="1"/>
</dbReference>
<name>A0ABU8F8U3_9BACI</name>
<dbReference type="InterPro" id="IPR036397">
    <property type="entry name" value="RNaseH_sf"/>
</dbReference>
<dbReference type="InterPro" id="IPR015378">
    <property type="entry name" value="Transposase-like_Mu_C"/>
</dbReference>
<dbReference type="EMBL" id="JBAWSY010000019">
    <property type="protein sequence ID" value="MEI4771424.1"/>
    <property type="molecule type" value="Genomic_DNA"/>
</dbReference>
<dbReference type="Pfam" id="PF09299">
    <property type="entry name" value="Mu-transpos_C"/>
    <property type="match status" value="1"/>
</dbReference>
<dbReference type="RefSeq" id="WP_336498970.1">
    <property type="nucleotide sequence ID" value="NZ_JBAWSY010000019.1"/>
</dbReference>
<dbReference type="SUPFAM" id="SSF53098">
    <property type="entry name" value="Ribonuclease H-like"/>
    <property type="match status" value="1"/>
</dbReference>
<evidence type="ECO:0000256" key="1">
    <source>
        <dbReference type="SAM" id="MobiDB-lite"/>
    </source>
</evidence>
<keyword evidence="4" id="KW-1185">Reference proteome</keyword>
<gene>
    <name evidence="3" type="ORF">WAX74_17495</name>
</gene>
<accession>A0ABU8F8U3</accession>
<dbReference type="Gene3D" id="3.30.420.10">
    <property type="entry name" value="Ribonuclease H-like superfamily/Ribonuclease H"/>
    <property type="match status" value="1"/>
</dbReference>
<dbReference type="Proteomes" id="UP001364890">
    <property type="component" value="Unassembled WGS sequence"/>
</dbReference>
<feature type="compositionally biased region" description="Acidic residues" evidence="1">
    <location>
        <begin position="617"/>
        <end position="628"/>
    </location>
</feature>
<feature type="domain" description="Integrase catalytic" evidence="2">
    <location>
        <begin position="250"/>
        <end position="453"/>
    </location>
</feature>
<evidence type="ECO:0000313" key="4">
    <source>
        <dbReference type="Proteomes" id="UP001364890"/>
    </source>
</evidence>
<sequence length="665" mass="77224">MRLYIGIGTRFKLNERFFEVEDELERNVYLAKDLEFGTVKKKFSLTELYKYLEAGTLQFQHGDKDKKGVRLDFQDFSMLPVSEQEDAKYKYFVIEPLLEVKEQKLRPYIKDRIEKLLKQGYEVSERSIYRWLLDYKRSDGSIHSLVSNTRNSGPKEKMLQAEVELIIDEVLETYYQKRERVRAVDVHHAVINKIDLKNLERKEDEEKLRHPSISTIKRRIDDTDSYDRDIKRLGHAEARKKHGSSKILDKPKHPLERVEIDHTKLDLILVDKNGNTLQRPTVTTALDKYTGYPLGVYVGHEDPSYTAVMYCLLHAFAPKTYLKERFPSVKGEWLAYGLPELLVTDRGKEFKSKHLYEACFQLDVQVVHNPPRKPWYKGSIERHFRTLNEGLVHQLPGTTFSNVVKKGDYDSEKNAALTLEDFLELLHIFIVDIYAKQKRGNKLSPAKMWEKAVDNGFTPAIPPSKLDWKVALMKLEYGSIQSTGIRMNHLFYQSEELKALRIKLGVKGKGNKVKFKYDPSDLSKIYVYDELNLLYVEALNTDQEYSRNLNEYSHNLFVKEARIEANGSVNLSEIAAAKARSREKVESANLTKRERQQAARMAGDGSNKLLQNKEVAEEVEGTPEEEKEIVESATKIAEVSLEKTEYYENEEIDDTEWEAVHVKYS</sequence>
<evidence type="ECO:0000313" key="3">
    <source>
        <dbReference type="EMBL" id="MEI4771424.1"/>
    </source>
</evidence>
<dbReference type="InterPro" id="IPR001584">
    <property type="entry name" value="Integrase_cat-core"/>
</dbReference>
<dbReference type="PROSITE" id="PS50994">
    <property type="entry name" value="INTEGRASE"/>
    <property type="match status" value="1"/>
</dbReference>
<evidence type="ECO:0000259" key="2">
    <source>
        <dbReference type="PROSITE" id="PS50994"/>
    </source>
</evidence>